<dbReference type="AlphaFoldDB" id="A0A6A7MU14"/>
<proteinExistence type="predicted"/>
<organism evidence="1 2">
    <name type="scientific">Rugamonas aquatica</name>
    <dbReference type="NCBI Taxonomy" id="2743357"/>
    <lineage>
        <taxon>Bacteria</taxon>
        <taxon>Pseudomonadati</taxon>
        <taxon>Pseudomonadota</taxon>
        <taxon>Betaproteobacteria</taxon>
        <taxon>Burkholderiales</taxon>
        <taxon>Oxalobacteraceae</taxon>
        <taxon>Telluria group</taxon>
        <taxon>Rugamonas</taxon>
    </lineage>
</organism>
<evidence type="ECO:0000313" key="1">
    <source>
        <dbReference type="EMBL" id="MQA36607.1"/>
    </source>
</evidence>
<comment type="caution">
    <text evidence="1">The sequence shown here is derived from an EMBL/GenBank/DDBJ whole genome shotgun (WGS) entry which is preliminary data.</text>
</comment>
<keyword evidence="2" id="KW-1185">Reference proteome</keyword>
<reference evidence="1 2" key="1">
    <citation type="submission" date="2019-10" db="EMBL/GenBank/DDBJ databases">
        <title>Two novel species isolated from a subtropical stream in China.</title>
        <authorList>
            <person name="Lu H."/>
        </authorList>
    </citation>
    <scope>NUCLEOTIDE SEQUENCE [LARGE SCALE GENOMIC DNA]</scope>
    <source>
        <strain evidence="1 2">FT29W</strain>
    </source>
</reference>
<evidence type="ECO:0000313" key="2">
    <source>
        <dbReference type="Proteomes" id="UP000440498"/>
    </source>
</evidence>
<sequence>MKPHLWRNAFWLLPVLLVALYLASSRSDDEAGPVKKQAAARAVNAGGLPATPMTAPRLPAPDARYTLAQQVDMLAATRRPQDAYVAYWLVQTCMDYTRTGELRVEDGDAFRPATAAEKVEEARRCGGVTERMKTTRLEHLVLAARGGVSAADLLFLKAGPFGDPSALESRPDDPLVLAWKEEAVGYLEMQAERGSLSSMITLVGEYNEDPDLAKKHTLSALRYATAVHGYYDALLGGDPRNGSNPLTDDFMQRMAQGLSPEQIKLAVAEGRKISTHAVEKQH</sequence>
<protein>
    <recommendedName>
        <fullName evidence="3">Sel1 repeat family protein</fullName>
    </recommendedName>
</protein>
<accession>A0A6A7MU14</accession>
<gene>
    <name evidence="1" type="ORF">GEV02_00475</name>
</gene>
<name>A0A6A7MU14_9BURK</name>
<dbReference type="EMBL" id="WHUG01000001">
    <property type="protein sequence ID" value="MQA36607.1"/>
    <property type="molecule type" value="Genomic_DNA"/>
</dbReference>
<dbReference type="Proteomes" id="UP000440498">
    <property type="component" value="Unassembled WGS sequence"/>
</dbReference>
<dbReference type="RefSeq" id="WP_152836011.1">
    <property type="nucleotide sequence ID" value="NZ_WHUG01000001.1"/>
</dbReference>
<evidence type="ECO:0008006" key="3">
    <source>
        <dbReference type="Google" id="ProtNLM"/>
    </source>
</evidence>